<sequence>MENIKTTRRINRKRNKLRNTDKNGKFFKAEQKSNKISKAPQLKKETHHQSKQDLDSSELETLDLLITCSKLAEENILESQERYMNDLMSFFDSNQLVINGVEWVTIGAMKTVVRKKALCEMNWFGCPAIIVENLLEEVFGVKRLETLDIGTVDYNAISDIIDLMQQTTSLEIRDIIRAIRDKFAELERNRQRRELRKQLKNKYWRR</sequence>
<dbReference type="Gene3D" id="1.10.10.2590">
    <property type="entry name" value="BEN domain"/>
    <property type="match status" value="1"/>
</dbReference>
<name>A0A034VTF4_BACDO</name>
<feature type="compositionally biased region" description="Basic residues" evidence="1">
    <location>
        <begin position="1"/>
        <end position="17"/>
    </location>
</feature>
<organism evidence="2">
    <name type="scientific">Bactrocera dorsalis</name>
    <name type="common">Oriental fruit fly</name>
    <name type="synonym">Dacus dorsalis</name>
    <dbReference type="NCBI Taxonomy" id="27457"/>
    <lineage>
        <taxon>Eukaryota</taxon>
        <taxon>Metazoa</taxon>
        <taxon>Ecdysozoa</taxon>
        <taxon>Arthropoda</taxon>
        <taxon>Hexapoda</taxon>
        <taxon>Insecta</taxon>
        <taxon>Pterygota</taxon>
        <taxon>Neoptera</taxon>
        <taxon>Endopterygota</taxon>
        <taxon>Diptera</taxon>
        <taxon>Brachycera</taxon>
        <taxon>Muscomorpha</taxon>
        <taxon>Tephritoidea</taxon>
        <taxon>Tephritidae</taxon>
        <taxon>Bactrocera</taxon>
        <taxon>Bactrocera</taxon>
    </lineage>
</organism>
<dbReference type="EMBL" id="GAKP01012348">
    <property type="protein sequence ID" value="JAC46604.1"/>
    <property type="molecule type" value="Transcribed_RNA"/>
</dbReference>
<feature type="region of interest" description="Disordered" evidence="1">
    <location>
        <begin position="1"/>
        <end position="55"/>
    </location>
</feature>
<dbReference type="EMBL" id="GAKP01012349">
    <property type="protein sequence ID" value="JAC46603.1"/>
    <property type="molecule type" value="Transcribed_RNA"/>
</dbReference>
<reference evidence="2" key="1">
    <citation type="journal article" date="2014" name="BMC Genomics">
        <title>Characterizing the developmental transcriptome of the oriental fruit fly, Bactrocera dorsalis (Diptera: Tephritidae) through comparative genomic analysis with Drosophila melanogaster utilizing modENCODE datasets.</title>
        <authorList>
            <person name="Geib S.M."/>
            <person name="Calla B."/>
            <person name="Hall B."/>
            <person name="Hou S."/>
            <person name="Manoukis N.C."/>
        </authorList>
    </citation>
    <scope>NUCLEOTIDE SEQUENCE</scope>
    <source>
        <strain evidence="2">Punador</strain>
    </source>
</reference>
<evidence type="ECO:0000256" key="1">
    <source>
        <dbReference type="SAM" id="MobiDB-lite"/>
    </source>
</evidence>
<evidence type="ECO:0000313" key="2">
    <source>
        <dbReference type="EMBL" id="JAC46601.1"/>
    </source>
</evidence>
<proteinExistence type="predicted"/>
<feature type="compositionally biased region" description="Basic and acidic residues" evidence="1">
    <location>
        <begin position="18"/>
        <end position="33"/>
    </location>
</feature>
<dbReference type="OrthoDB" id="8186171at2759"/>
<accession>A0A034VTF4</accession>
<feature type="compositionally biased region" description="Basic and acidic residues" evidence="1">
    <location>
        <begin position="42"/>
        <end position="54"/>
    </location>
</feature>
<dbReference type="EMBL" id="GAKP01012351">
    <property type="protein sequence ID" value="JAC46601.1"/>
    <property type="molecule type" value="Transcribed_RNA"/>
</dbReference>
<dbReference type="EMBL" id="GAKP01012346">
    <property type="protein sequence ID" value="JAC46606.1"/>
    <property type="molecule type" value="Transcribed_RNA"/>
</dbReference>
<protein>
    <submittedName>
        <fullName evidence="2">Uncharacterized protein</fullName>
    </submittedName>
</protein>
<dbReference type="AlphaFoldDB" id="A0A034VTF4"/>